<gene>
    <name evidence="1" type="ORF">mvi_09670</name>
</gene>
<protein>
    <submittedName>
        <fullName evidence="1">Uncharacterized protein</fullName>
    </submittedName>
</protein>
<organism evidence="1 2">
    <name type="scientific">Methylobacterium indicum</name>
    <dbReference type="NCBI Taxonomy" id="1775910"/>
    <lineage>
        <taxon>Bacteria</taxon>
        <taxon>Pseudomonadati</taxon>
        <taxon>Pseudomonadota</taxon>
        <taxon>Alphaproteobacteria</taxon>
        <taxon>Hyphomicrobiales</taxon>
        <taxon>Methylobacteriaceae</taxon>
        <taxon>Methylobacterium</taxon>
    </lineage>
</organism>
<evidence type="ECO:0000313" key="1">
    <source>
        <dbReference type="EMBL" id="BCM82506.1"/>
    </source>
</evidence>
<dbReference type="AlphaFoldDB" id="A0A8H9C4M7"/>
<dbReference type="Proteomes" id="UP000663508">
    <property type="component" value="Chromosome"/>
</dbReference>
<accession>A0A8H9C4M7</accession>
<name>A0A8H9C4M7_9HYPH</name>
<dbReference type="EMBL" id="AP024145">
    <property type="protein sequence ID" value="BCM82506.1"/>
    <property type="molecule type" value="Genomic_DNA"/>
</dbReference>
<reference evidence="1" key="1">
    <citation type="submission" date="2020-11" db="EMBL/GenBank/DDBJ databases">
        <title>Complete genome sequence of a novel pathogenic Methylobacterium strain isolated from rice in Vietnam.</title>
        <authorList>
            <person name="Lai K."/>
            <person name="Okazaki S."/>
            <person name="Higashi K."/>
            <person name="Mori H."/>
            <person name="Toyoda A."/>
            <person name="Kurokawa K."/>
        </authorList>
    </citation>
    <scope>NUCLEOTIDE SEQUENCE</scope>
    <source>
        <strain evidence="1">VL1</strain>
    </source>
</reference>
<sequence length="71" mass="7630">MRLGVVPTPISALLDGAMQLVAVPPTKSWADRELILVTWPATLSPASWSRIRCRKPPGDPAVRSAPVNARS</sequence>
<dbReference type="KEGG" id="mind:mvi_09670"/>
<evidence type="ECO:0000313" key="2">
    <source>
        <dbReference type="Proteomes" id="UP000663508"/>
    </source>
</evidence>
<proteinExistence type="predicted"/>